<dbReference type="Gene3D" id="1.10.357.10">
    <property type="entry name" value="Tetracycline Repressor, domain 2"/>
    <property type="match status" value="1"/>
</dbReference>
<dbReference type="HOGENOM" id="CLU_097157_2_0_5"/>
<dbReference type="Proteomes" id="UP000001364">
    <property type="component" value="Chromosome"/>
</dbReference>
<keyword evidence="6" id="KW-1185">Reference proteome</keyword>
<dbReference type="PROSITE" id="PS50977">
    <property type="entry name" value="HTH_TETR_2"/>
    <property type="match status" value="1"/>
</dbReference>
<dbReference type="SUPFAM" id="SSF46689">
    <property type="entry name" value="Homeodomain-like"/>
    <property type="match status" value="1"/>
</dbReference>
<proteinExistence type="predicted"/>
<protein>
    <submittedName>
        <fullName evidence="5">AcrR-family transcriptional regulator</fullName>
    </submittedName>
</protein>
<sequence>MSSAPRYLQAGADVEPEAPAADGRRRRSQDSRARIVQAMLDLVREGDISPSAELVATRADVGLRTVFRHFKDLESLYLEMSAVIEGELMSLVHTPFKGATWRDRVLELVERRGWAYERIAPFKRASEVLRHSSATLVADNTKMVEISREILRRQLPPEIAEDRIRFEGIDLLLSFDAWHRLRRDQELSPKRATEVLQAMISGLLETASGS</sequence>
<evidence type="ECO:0000313" key="6">
    <source>
        <dbReference type="Proteomes" id="UP000001364"/>
    </source>
</evidence>
<accession>A0A0H3C6V4</accession>
<keyword evidence="1 2" id="KW-0238">DNA-binding</keyword>
<evidence type="ECO:0000256" key="1">
    <source>
        <dbReference type="ARBA" id="ARBA00023125"/>
    </source>
</evidence>
<evidence type="ECO:0000256" key="2">
    <source>
        <dbReference type="PROSITE-ProRule" id="PRU00335"/>
    </source>
</evidence>
<dbReference type="KEGG" id="ccs:CCNA_01235"/>
<dbReference type="GeneID" id="7333628"/>
<reference evidence="5 6" key="1">
    <citation type="journal article" date="2010" name="J. Bacteriol.">
        <title>The genetic basis of laboratory adaptation in Caulobacter crescentus.</title>
        <authorList>
            <person name="Marks M.E."/>
            <person name="Castro-Rojas C.M."/>
            <person name="Teiling C."/>
            <person name="Du L."/>
            <person name="Kapatral V."/>
            <person name="Walunas T.L."/>
            <person name="Crosson S."/>
        </authorList>
    </citation>
    <scope>NUCLEOTIDE SEQUENCE [LARGE SCALE GENOMIC DNA]</scope>
    <source>
        <strain evidence="6">NA1000 / CB15N</strain>
    </source>
</reference>
<dbReference type="PATRIC" id="fig|565050.3.peg.1217"/>
<dbReference type="EMBL" id="CP001340">
    <property type="protein sequence ID" value="ACL94700.1"/>
    <property type="molecule type" value="Genomic_DNA"/>
</dbReference>
<dbReference type="RefSeq" id="YP_002516608.1">
    <property type="nucleotide sequence ID" value="NC_011916.1"/>
</dbReference>
<feature type="region of interest" description="Disordered" evidence="3">
    <location>
        <begin position="1"/>
        <end position="30"/>
    </location>
</feature>
<organism evidence="5 6">
    <name type="scientific">Caulobacter vibrioides (strain NA1000 / CB15N)</name>
    <name type="common">Caulobacter crescentus</name>
    <dbReference type="NCBI Taxonomy" id="565050"/>
    <lineage>
        <taxon>Bacteria</taxon>
        <taxon>Pseudomonadati</taxon>
        <taxon>Pseudomonadota</taxon>
        <taxon>Alphaproteobacteria</taxon>
        <taxon>Caulobacterales</taxon>
        <taxon>Caulobacteraceae</taxon>
        <taxon>Caulobacter</taxon>
    </lineage>
</organism>
<dbReference type="RefSeq" id="WP_010919061.1">
    <property type="nucleotide sequence ID" value="NC_011916.1"/>
</dbReference>
<evidence type="ECO:0000313" key="5">
    <source>
        <dbReference type="EMBL" id="ACL94700.1"/>
    </source>
</evidence>
<evidence type="ECO:0000259" key="4">
    <source>
        <dbReference type="PROSITE" id="PS50977"/>
    </source>
</evidence>
<dbReference type="OrthoDB" id="8911656at2"/>
<evidence type="ECO:0000256" key="3">
    <source>
        <dbReference type="SAM" id="MobiDB-lite"/>
    </source>
</evidence>
<name>A0A0H3C6V4_CAUVN</name>
<feature type="domain" description="HTH tetR-type" evidence="4">
    <location>
        <begin position="29"/>
        <end position="88"/>
    </location>
</feature>
<dbReference type="InterPro" id="IPR001647">
    <property type="entry name" value="HTH_TetR"/>
</dbReference>
<dbReference type="SMR" id="A0A0H3C6V4"/>
<dbReference type="AlphaFoldDB" id="A0A0H3C6V4"/>
<dbReference type="GO" id="GO:0003677">
    <property type="term" value="F:DNA binding"/>
    <property type="evidence" value="ECO:0007669"/>
    <property type="project" value="UniProtKB-UniRule"/>
</dbReference>
<gene>
    <name evidence="5" type="ordered locus">CCNA_01235</name>
</gene>
<dbReference type="InterPro" id="IPR009057">
    <property type="entry name" value="Homeodomain-like_sf"/>
</dbReference>
<feature type="DNA-binding region" description="H-T-H motif" evidence="2">
    <location>
        <begin position="51"/>
        <end position="70"/>
    </location>
</feature>